<keyword evidence="10" id="KW-0534">Nitrate assimilation</keyword>
<reference evidence="12 13" key="1">
    <citation type="submission" date="2021-03" db="EMBL/GenBank/DDBJ databases">
        <title>Thiomicrorhabdus sp.nov.,novel sulfur-oxidizing bacteria isolated from coastal sediment.</title>
        <authorList>
            <person name="Liu X."/>
        </authorList>
    </citation>
    <scope>NUCLEOTIDE SEQUENCE [LARGE SCALE GENOMIC DNA]</scope>
    <source>
        <strain evidence="12 13">6S2-11</strain>
    </source>
</reference>
<keyword evidence="9" id="KW-0411">Iron-sulfur</keyword>
<dbReference type="Pfam" id="PF00384">
    <property type="entry name" value="Molybdopterin"/>
    <property type="match status" value="1"/>
</dbReference>
<evidence type="ECO:0000256" key="3">
    <source>
        <dbReference type="ARBA" id="ARBA00008747"/>
    </source>
</evidence>
<evidence type="ECO:0000259" key="11">
    <source>
        <dbReference type="PROSITE" id="PS51669"/>
    </source>
</evidence>
<dbReference type="InterPro" id="IPR006657">
    <property type="entry name" value="MoPterin_dinucl-bd_dom"/>
</dbReference>
<dbReference type="EMBL" id="JAGETV010000001">
    <property type="protein sequence ID" value="MBO1926134.1"/>
    <property type="molecule type" value="Genomic_DNA"/>
</dbReference>
<dbReference type="InterPro" id="IPR050123">
    <property type="entry name" value="Prok_molybdopt-oxidoreductase"/>
</dbReference>
<evidence type="ECO:0000256" key="4">
    <source>
        <dbReference type="ARBA" id="ARBA00022485"/>
    </source>
</evidence>
<evidence type="ECO:0000313" key="12">
    <source>
        <dbReference type="EMBL" id="MBO1926134.1"/>
    </source>
</evidence>
<dbReference type="PANTHER" id="PTHR43105">
    <property type="entry name" value="RESPIRATORY NITRATE REDUCTASE"/>
    <property type="match status" value="1"/>
</dbReference>
<proteinExistence type="inferred from homology"/>
<dbReference type="Pfam" id="PF01568">
    <property type="entry name" value="Molydop_binding"/>
    <property type="match status" value="1"/>
</dbReference>
<dbReference type="Pfam" id="PF04879">
    <property type="entry name" value="Molybdop_Fe4S4"/>
    <property type="match status" value="1"/>
</dbReference>
<organism evidence="12 13">
    <name type="scientific">Thiomicrorhabdus marina</name>
    <dbReference type="NCBI Taxonomy" id="2818442"/>
    <lineage>
        <taxon>Bacteria</taxon>
        <taxon>Pseudomonadati</taxon>
        <taxon>Pseudomonadota</taxon>
        <taxon>Gammaproteobacteria</taxon>
        <taxon>Thiotrichales</taxon>
        <taxon>Piscirickettsiaceae</taxon>
        <taxon>Thiomicrorhabdus</taxon>
    </lineage>
</organism>
<comment type="cofactor">
    <cofactor evidence="2">
        <name>[4Fe-4S] cluster</name>
        <dbReference type="ChEBI" id="CHEBI:49883"/>
    </cofactor>
</comment>
<evidence type="ECO:0000313" key="13">
    <source>
        <dbReference type="Proteomes" id="UP000664835"/>
    </source>
</evidence>
<sequence>MTDANLTSLSCQTKEAIQTTCPYCGVGCGMQITVQDNSNPSAVKVKVLGDKSHPANFGKLCVKGSSAGETIDFAGRMLSPQVNGEAVSWNHALDAVADKFQQVIDQYGRDAVAFYVSGQLLTEDYYVANKLMKGFIGSANIDTNSRLCMASAVVGYKRAFGADAVPCSYEDLELADLIVIIGSNTAWAHPIVYQRIAAAKKQRPQMKVVVVDPRRTATCDLADLHLQIAPGTDAMLFNGVLSYLAQQQACDFSYIKQHTEGFDKALQHAQILQGDMNRVAKDCALSVAELEQFYQLVRDNQKMVSLYSQGVNQSSSGVDKSNAIINLHLATGRIGKEGMGPFSITGQPNAMGGREVGGLANQLAAHMDFANPEHIDTVSRFWQAPNMAQQNGLKAVDMFQAVNDGKIKAIWIINTNPVVSMPDAQAVREALQKCEMVVVSDCMQCTDTTEMADVLLPALTWGEIDGTVTNSDRTISRQRRFINGPNQARADWWQLCQVAQRMGFAGFDYRSVAGIFREHAALSGFENNGQRDFDISALARISDEDYQNLKPMQWPINQANPQGCKRLFADGKFYTASGKAQFIPITPQLPRNRTDSEFPFVLNTGRLRDQWHTMTRTGKTAKLMAHRDEITVAMHPQDAEKQNLQNGQLVVLLGKTQQAYRVIARLDVTDQQAKGSVFVPMHWTRQFASAGNVDALIPAITDPLSGQPESKHAVVKVEPFDAQWQGVILSTKTLDLSAAHYWNRITGKTFNRYEFAIEANESSRFNEQSEVETWFEKLGKSDNSQVLRYQQNDQFRFAVIADNRVQAVGFIGKYIPKIERSWLGETFAKELEPLQRRYLLAGKMSGAKDVGPTVCSCFGIGLNTIVEAISEQKLTSVEAIGQALKAGTNCGSCVPELTEILQQTLTAAVTDVA</sequence>
<protein>
    <submittedName>
        <fullName evidence="12">Molybdopterin-dependent oxidoreductase</fullName>
    </submittedName>
</protein>
<dbReference type="InterPro" id="IPR006963">
    <property type="entry name" value="Mopterin_OxRdtase_4Fe-4S_dom"/>
</dbReference>
<dbReference type="SMART" id="SM00926">
    <property type="entry name" value="Molybdop_Fe4S4"/>
    <property type="match status" value="1"/>
</dbReference>
<dbReference type="CDD" id="cd02791">
    <property type="entry name" value="MopB_CT_Nitrate-R-NapA-like"/>
    <property type="match status" value="1"/>
</dbReference>
<dbReference type="InterPro" id="IPR009010">
    <property type="entry name" value="Asp_de-COase-like_dom_sf"/>
</dbReference>
<comment type="caution">
    <text evidence="12">The sequence shown here is derived from an EMBL/GenBank/DDBJ whole genome shotgun (WGS) entry which is preliminary data.</text>
</comment>
<evidence type="ECO:0000256" key="9">
    <source>
        <dbReference type="ARBA" id="ARBA00023014"/>
    </source>
</evidence>
<dbReference type="RefSeq" id="WP_208146503.1">
    <property type="nucleotide sequence ID" value="NZ_JAGETV010000001.1"/>
</dbReference>
<comment type="similarity">
    <text evidence="3">Belongs to the prokaryotic molybdopterin-containing oxidoreductase family. NasA/NapA/NarB subfamily.</text>
</comment>
<keyword evidence="6" id="KW-0479">Metal-binding</keyword>
<dbReference type="InterPro" id="IPR006656">
    <property type="entry name" value="Mopterin_OxRdtase"/>
</dbReference>
<evidence type="ECO:0000256" key="6">
    <source>
        <dbReference type="ARBA" id="ARBA00022723"/>
    </source>
</evidence>
<dbReference type="InterPro" id="IPR007419">
    <property type="entry name" value="BFD-like_2Fe2S-bd_dom"/>
</dbReference>
<dbReference type="Pfam" id="PF04324">
    <property type="entry name" value="Fer2_BFD"/>
    <property type="match status" value="1"/>
</dbReference>
<keyword evidence="7" id="KW-0560">Oxidoreductase</keyword>
<dbReference type="InterPro" id="IPR027467">
    <property type="entry name" value="MopterinOxRdtase_cofactor_BS"/>
</dbReference>
<evidence type="ECO:0000256" key="2">
    <source>
        <dbReference type="ARBA" id="ARBA00001966"/>
    </source>
</evidence>
<dbReference type="Proteomes" id="UP000664835">
    <property type="component" value="Unassembled WGS sequence"/>
</dbReference>
<dbReference type="InterPro" id="IPR041854">
    <property type="entry name" value="BFD-like_2Fe2S-bd_dom_sf"/>
</dbReference>
<accession>A0ABS3Q1E3</accession>
<evidence type="ECO:0000256" key="8">
    <source>
        <dbReference type="ARBA" id="ARBA00023004"/>
    </source>
</evidence>
<dbReference type="Gene3D" id="3.40.228.10">
    <property type="entry name" value="Dimethylsulfoxide Reductase, domain 2"/>
    <property type="match status" value="1"/>
</dbReference>
<dbReference type="SUPFAM" id="SSF50692">
    <property type="entry name" value="ADC-like"/>
    <property type="match status" value="1"/>
</dbReference>
<evidence type="ECO:0000256" key="1">
    <source>
        <dbReference type="ARBA" id="ARBA00001942"/>
    </source>
</evidence>
<feature type="domain" description="4Fe-4S Mo/W bis-MGD-type" evidence="11">
    <location>
        <begin position="14"/>
        <end position="75"/>
    </location>
</feature>
<comment type="cofactor">
    <cofactor evidence="1">
        <name>Mo-bis(molybdopterin guanine dinucleotide)</name>
        <dbReference type="ChEBI" id="CHEBI:60539"/>
    </cofactor>
</comment>
<keyword evidence="8" id="KW-0408">Iron</keyword>
<evidence type="ECO:0000256" key="5">
    <source>
        <dbReference type="ARBA" id="ARBA00022505"/>
    </source>
</evidence>
<name>A0ABS3Q1E3_9GAMM</name>
<evidence type="ECO:0000256" key="7">
    <source>
        <dbReference type="ARBA" id="ARBA00023002"/>
    </source>
</evidence>
<dbReference type="PANTHER" id="PTHR43105:SF9">
    <property type="entry name" value="NADPH-FE(3+) OXIDOREDUCTASE SUBUNIT ALPHA"/>
    <property type="match status" value="1"/>
</dbReference>
<dbReference type="PROSITE" id="PS00551">
    <property type="entry name" value="MOLYBDOPTERIN_PROK_1"/>
    <property type="match status" value="1"/>
</dbReference>
<keyword evidence="4" id="KW-0004">4Fe-4S</keyword>
<dbReference type="Gene3D" id="2.20.25.90">
    <property type="entry name" value="ADC-like domains"/>
    <property type="match status" value="1"/>
</dbReference>
<dbReference type="Gene3D" id="1.10.10.1100">
    <property type="entry name" value="BFD-like [2Fe-2S]-binding domain"/>
    <property type="match status" value="1"/>
</dbReference>
<keyword evidence="5" id="KW-0500">Molybdenum</keyword>
<evidence type="ECO:0000256" key="10">
    <source>
        <dbReference type="ARBA" id="ARBA00023063"/>
    </source>
</evidence>
<dbReference type="Gene3D" id="2.40.40.20">
    <property type="match status" value="1"/>
</dbReference>
<dbReference type="CDD" id="cd02754">
    <property type="entry name" value="MopB_Nitrate-R-NapA-like"/>
    <property type="match status" value="1"/>
</dbReference>
<gene>
    <name evidence="12" type="ORF">J3998_00970</name>
</gene>
<dbReference type="Gene3D" id="3.40.50.740">
    <property type="match status" value="1"/>
</dbReference>
<dbReference type="SUPFAM" id="SSF53706">
    <property type="entry name" value="Formate dehydrogenase/DMSO reductase, domains 1-3"/>
    <property type="match status" value="1"/>
</dbReference>
<keyword evidence="13" id="KW-1185">Reference proteome</keyword>
<dbReference type="InterPro" id="IPR041957">
    <property type="entry name" value="CT_Nitrate-R-NapA-like"/>
</dbReference>
<dbReference type="PROSITE" id="PS51669">
    <property type="entry name" value="4FE4S_MOW_BIS_MGD"/>
    <property type="match status" value="1"/>
</dbReference>